<proteinExistence type="predicted"/>
<evidence type="ECO:0000259" key="2">
    <source>
        <dbReference type="Pfam" id="PF01182"/>
    </source>
</evidence>
<dbReference type="InterPro" id="IPR052960">
    <property type="entry name" value="GlcN6P_deaminase-like"/>
</dbReference>
<dbReference type="GO" id="GO:0016853">
    <property type="term" value="F:isomerase activity"/>
    <property type="evidence" value="ECO:0007669"/>
    <property type="project" value="UniProtKB-KW"/>
</dbReference>
<dbReference type="OrthoDB" id="9810967at2"/>
<dbReference type="PANTHER" id="PTHR42892">
    <property type="entry name" value="GLUCOSAMINE-6-PHOSPHATE DEAMINASE-LIKE PROTEIN BT_0258-RELATED"/>
    <property type="match status" value="1"/>
</dbReference>
<dbReference type="SUPFAM" id="SSF100950">
    <property type="entry name" value="NagB/RpiA/CoA transferase-like"/>
    <property type="match status" value="1"/>
</dbReference>
<dbReference type="InterPro" id="IPR037171">
    <property type="entry name" value="NagB/RpiA_transferase-like"/>
</dbReference>
<evidence type="ECO:0000256" key="1">
    <source>
        <dbReference type="ARBA" id="ARBA00023277"/>
    </source>
</evidence>
<sequence length="238" mass="26950">MRVIITKNEQEMGKLAGQYLLGVMLSKQDRVNVSITAGKTPKEVYKYLIEEVKGKEYLRHVHYYNFDEIPYVTEDKPGVTMRDLTKMFFAPAEIDKENIHPLSEHNYAEQDEKIANAGGLECMLLGIGVDGHYCGNLPETTKYEDKTVKVMFTPAIKERVSVLYENKEEVPDYHVTMGPTSVMAARQLILIANGKHKAEIVKEFLEGEISRKYPATILKMHPNLTVILDEDAASLLGK</sequence>
<dbReference type="GO" id="GO:0005975">
    <property type="term" value="P:carbohydrate metabolic process"/>
    <property type="evidence" value="ECO:0007669"/>
    <property type="project" value="InterPro"/>
</dbReference>
<evidence type="ECO:0000313" key="3">
    <source>
        <dbReference type="EMBL" id="SJZ67628.1"/>
    </source>
</evidence>
<dbReference type="PANTHER" id="PTHR42892:SF1">
    <property type="entry name" value="GLUCOSAMINE-6-PHOSPHATE ISOMERASE"/>
    <property type="match status" value="1"/>
</dbReference>
<organism evidence="3 4">
    <name type="scientific">Pilibacter termitis</name>
    <dbReference type="NCBI Taxonomy" id="263852"/>
    <lineage>
        <taxon>Bacteria</taxon>
        <taxon>Bacillati</taxon>
        <taxon>Bacillota</taxon>
        <taxon>Bacilli</taxon>
        <taxon>Lactobacillales</taxon>
        <taxon>Enterococcaceae</taxon>
        <taxon>Pilibacter</taxon>
    </lineage>
</organism>
<dbReference type="RefSeq" id="WP_078807064.1">
    <property type="nucleotide sequence ID" value="NZ_FUXI01000010.1"/>
</dbReference>
<dbReference type="GO" id="GO:0004342">
    <property type="term" value="F:glucosamine-6-phosphate deaminase activity"/>
    <property type="evidence" value="ECO:0007669"/>
    <property type="project" value="InterPro"/>
</dbReference>
<dbReference type="GO" id="GO:0006044">
    <property type="term" value="P:N-acetylglucosamine metabolic process"/>
    <property type="evidence" value="ECO:0007669"/>
    <property type="project" value="InterPro"/>
</dbReference>
<keyword evidence="1" id="KW-0119">Carbohydrate metabolism</keyword>
<name>A0A1T4MLK0_9ENTE</name>
<dbReference type="AlphaFoldDB" id="A0A1T4MLK0"/>
<dbReference type="CDD" id="cd01399">
    <property type="entry name" value="GlcN6P_deaminase"/>
    <property type="match status" value="1"/>
</dbReference>
<evidence type="ECO:0000313" key="4">
    <source>
        <dbReference type="Proteomes" id="UP000190328"/>
    </source>
</evidence>
<protein>
    <submittedName>
        <fullName evidence="3">6-phosphogluconolactonase/Glucosamine-6-phosphate isomerase/deaminase</fullName>
    </submittedName>
</protein>
<dbReference type="Proteomes" id="UP000190328">
    <property type="component" value="Unassembled WGS sequence"/>
</dbReference>
<dbReference type="Gene3D" id="3.40.50.1360">
    <property type="match status" value="1"/>
</dbReference>
<accession>A0A1T4MLK0</accession>
<dbReference type="InterPro" id="IPR006148">
    <property type="entry name" value="Glc/Gal-6P_isomerase"/>
</dbReference>
<gene>
    <name evidence="3" type="ORF">SAMN02745116_01141</name>
</gene>
<reference evidence="3 4" key="1">
    <citation type="submission" date="2017-02" db="EMBL/GenBank/DDBJ databases">
        <authorList>
            <person name="Peterson S.W."/>
        </authorList>
    </citation>
    <scope>NUCLEOTIDE SEQUENCE [LARGE SCALE GENOMIC DNA]</scope>
    <source>
        <strain evidence="3 4">ATCC BAA-1030</strain>
    </source>
</reference>
<feature type="domain" description="Glucosamine/galactosamine-6-phosphate isomerase" evidence="2">
    <location>
        <begin position="24"/>
        <end position="220"/>
    </location>
</feature>
<dbReference type="EMBL" id="FUXI01000010">
    <property type="protein sequence ID" value="SJZ67628.1"/>
    <property type="molecule type" value="Genomic_DNA"/>
</dbReference>
<dbReference type="NCBIfam" id="NF009022">
    <property type="entry name" value="PRK12358.1"/>
    <property type="match status" value="1"/>
</dbReference>
<dbReference type="InterPro" id="IPR004547">
    <property type="entry name" value="Glucosamine6P_isomerase"/>
</dbReference>
<dbReference type="Pfam" id="PF01182">
    <property type="entry name" value="Glucosamine_iso"/>
    <property type="match status" value="1"/>
</dbReference>
<dbReference type="STRING" id="263852.SAMN02745116_01141"/>
<keyword evidence="4" id="KW-1185">Reference proteome</keyword>
<keyword evidence="3" id="KW-0413">Isomerase</keyword>